<comment type="similarity">
    <text evidence="2">Belongs to the phosphoenolpyruvate carboxykinase (ATP) family.</text>
</comment>
<dbReference type="Pfam" id="PF01293">
    <property type="entry name" value="PEPCK_ATP"/>
    <property type="match status" value="1"/>
</dbReference>
<keyword evidence="4" id="KW-0547">Nucleotide-binding</keyword>
<evidence type="ECO:0000313" key="9">
    <source>
        <dbReference type="EMBL" id="TMQ56899.1"/>
    </source>
</evidence>
<evidence type="ECO:0000256" key="7">
    <source>
        <dbReference type="ARBA" id="ARBA00047371"/>
    </source>
</evidence>
<reference evidence="9 10" key="1">
    <citation type="journal article" date="2019" name="Nat. Microbiol.">
        <title>Mediterranean grassland soil C-N compound turnover is dependent on rainfall and depth, and is mediated by genomically divergent microorganisms.</title>
        <authorList>
            <person name="Diamond S."/>
            <person name="Andeer P.F."/>
            <person name="Li Z."/>
            <person name="Crits-Christoph A."/>
            <person name="Burstein D."/>
            <person name="Anantharaman K."/>
            <person name="Lane K.R."/>
            <person name="Thomas B.C."/>
            <person name="Pan C."/>
            <person name="Northen T.R."/>
            <person name="Banfield J.F."/>
        </authorList>
    </citation>
    <scope>NUCLEOTIDE SEQUENCE [LARGE SCALE GENOMIC DNA]</scope>
    <source>
        <strain evidence="9">WS_6</strain>
    </source>
</reference>
<sequence length="730" mass="81378">MKKLASPATAEAISPAAGPSAPSAAPRAGTERPQTRGTQVSDQAYPSVDLEPYLSVRDRKGGKRVIRDRSGGIALVREDALNLDLFRANGIPLHNVGRRFRVVGEDGITELERWIAPFDVIHRSRENPKTFDGLKLPLGELVFDHGLYLKFGPGVAELGVNDRGDVLLRRGSSDDPTAGPVRNSFNTVITGRAKRLVTRTTLDAHKADVQETAGWLRALEAVSKRRTLVSRFSCAGIQYTHKGNVPYLKRTSQTNFFPPQDAEMMVIAKQIEQRFRERGQKKTPRVTIVSLMGIPRSEAEHALFLRKLKRARVSAERLGIPARLRDSRLWDPESKAVATSNFVYFCPLADLKDEVTIITVNTDYHGEVKSRGVLSPLMAILSKVDIISAHAGAAILNREGTATTFTGPTGTGKTTAGAFWAERNEVYRRLELKRRYRIDLEHEGLSGNELDEKLERMFPAIGILGQEDWIEILKDPKRGWVFWSTERCLYARTGGFPGLKFVLSDNEPILENVTADFGGGGTLDKLGRITHDYFPERIFYDPTWGHLLYDRTSRPIAANVFLERNPSLDFCVKRVGPDEALKWLLIGRTPGGKYEPLYNAYPDFSGLLMTNGVVGEKLVEAVRAAERGNLGPLGNGDATLGRAIYDKLKIQLDLWRENCSQVPTYIVNGAAGLEMTQDMNWLLSEHPDAFGDWRKVTTVDFQRYMNERYGVTYSGRGAWTHISAAQRAAR</sequence>
<dbReference type="Gene3D" id="3.40.449.10">
    <property type="entry name" value="Phosphoenolpyruvate Carboxykinase, domain 1"/>
    <property type="match status" value="1"/>
</dbReference>
<organism evidence="9 10">
    <name type="scientific">Eiseniibacteriota bacterium</name>
    <dbReference type="NCBI Taxonomy" id="2212470"/>
    <lineage>
        <taxon>Bacteria</taxon>
        <taxon>Candidatus Eiseniibacteriota</taxon>
    </lineage>
</organism>
<keyword evidence="9" id="KW-0670">Pyruvate</keyword>
<dbReference type="AlphaFoldDB" id="A0A538SZR8"/>
<keyword evidence="5" id="KW-0067">ATP-binding</keyword>
<comment type="caution">
    <text evidence="9">The sequence shown here is derived from an EMBL/GenBank/DDBJ whole genome shotgun (WGS) entry which is preliminary data.</text>
</comment>
<feature type="compositionally biased region" description="Polar residues" evidence="8">
    <location>
        <begin position="35"/>
        <end position="44"/>
    </location>
</feature>
<dbReference type="InterPro" id="IPR001272">
    <property type="entry name" value="PEP_carboxykinase_ATP"/>
</dbReference>
<dbReference type="InterPro" id="IPR013035">
    <property type="entry name" value="PEP_carboxykinase_C"/>
</dbReference>
<dbReference type="GO" id="GO:0006094">
    <property type="term" value="P:gluconeogenesis"/>
    <property type="evidence" value="ECO:0007669"/>
    <property type="project" value="UniProtKB-UniPathway"/>
</dbReference>
<evidence type="ECO:0000256" key="1">
    <source>
        <dbReference type="ARBA" id="ARBA00004742"/>
    </source>
</evidence>
<feature type="region of interest" description="Disordered" evidence="8">
    <location>
        <begin position="1"/>
        <end position="44"/>
    </location>
</feature>
<name>A0A538SZR8_UNCEI</name>
<evidence type="ECO:0000256" key="6">
    <source>
        <dbReference type="ARBA" id="ARBA00023239"/>
    </source>
</evidence>
<accession>A0A538SZR8</accession>
<evidence type="ECO:0000256" key="2">
    <source>
        <dbReference type="ARBA" id="ARBA00006052"/>
    </source>
</evidence>
<dbReference type="InterPro" id="IPR008210">
    <property type="entry name" value="PEP_carboxykinase_N"/>
</dbReference>
<dbReference type="EC" id="4.1.1.49" evidence="3"/>
<proteinExistence type="inferred from homology"/>
<protein>
    <recommendedName>
        <fullName evidence="3">phosphoenolpyruvate carboxykinase (ATP)</fullName>
        <ecNumber evidence="3">4.1.1.49</ecNumber>
    </recommendedName>
</protein>
<comment type="pathway">
    <text evidence="1">Carbohydrate biosynthesis; gluconeogenesis.</text>
</comment>
<evidence type="ECO:0000256" key="3">
    <source>
        <dbReference type="ARBA" id="ARBA00012363"/>
    </source>
</evidence>
<dbReference type="GO" id="GO:0004612">
    <property type="term" value="F:phosphoenolpyruvate carboxykinase (ATP) activity"/>
    <property type="evidence" value="ECO:0007669"/>
    <property type="project" value="UniProtKB-EC"/>
</dbReference>
<dbReference type="GO" id="GO:0005524">
    <property type="term" value="F:ATP binding"/>
    <property type="evidence" value="ECO:0007669"/>
    <property type="project" value="UniProtKB-KW"/>
</dbReference>
<dbReference type="GO" id="GO:0016301">
    <property type="term" value="F:kinase activity"/>
    <property type="evidence" value="ECO:0007669"/>
    <property type="project" value="UniProtKB-KW"/>
</dbReference>
<dbReference type="EMBL" id="VBOW01000073">
    <property type="protein sequence ID" value="TMQ56899.1"/>
    <property type="molecule type" value="Genomic_DNA"/>
</dbReference>
<dbReference type="Proteomes" id="UP000316852">
    <property type="component" value="Unassembled WGS sequence"/>
</dbReference>
<dbReference type="UniPathway" id="UPA00138"/>
<keyword evidence="9" id="KW-0808">Transferase</keyword>
<evidence type="ECO:0000256" key="4">
    <source>
        <dbReference type="ARBA" id="ARBA00022741"/>
    </source>
</evidence>
<evidence type="ECO:0000313" key="10">
    <source>
        <dbReference type="Proteomes" id="UP000316852"/>
    </source>
</evidence>
<comment type="catalytic activity">
    <reaction evidence="7">
        <text>oxaloacetate + ATP = phosphoenolpyruvate + ADP + CO2</text>
        <dbReference type="Rhea" id="RHEA:18617"/>
        <dbReference type="ChEBI" id="CHEBI:16452"/>
        <dbReference type="ChEBI" id="CHEBI:16526"/>
        <dbReference type="ChEBI" id="CHEBI:30616"/>
        <dbReference type="ChEBI" id="CHEBI:58702"/>
        <dbReference type="ChEBI" id="CHEBI:456216"/>
        <dbReference type="EC" id="4.1.1.49"/>
    </reaction>
</comment>
<evidence type="ECO:0000256" key="5">
    <source>
        <dbReference type="ARBA" id="ARBA00022840"/>
    </source>
</evidence>
<feature type="compositionally biased region" description="Low complexity" evidence="8">
    <location>
        <begin position="10"/>
        <end position="28"/>
    </location>
</feature>
<evidence type="ECO:0000256" key="8">
    <source>
        <dbReference type="SAM" id="MobiDB-lite"/>
    </source>
</evidence>
<gene>
    <name evidence="9" type="ORF">E6K76_11930</name>
</gene>
<keyword evidence="9" id="KW-0418">Kinase</keyword>
<keyword evidence="6" id="KW-0456">Lyase</keyword>
<dbReference type="Gene3D" id="3.90.228.20">
    <property type="match status" value="1"/>
</dbReference>